<feature type="region of interest" description="Disordered" evidence="1">
    <location>
        <begin position="640"/>
        <end position="678"/>
    </location>
</feature>
<keyword evidence="2" id="KW-0812">Transmembrane</keyword>
<keyword evidence="2" id="KW-0472">Membrane</keyword>
<feature type="domain" description="TORTIFOLIA1/SINE1-2 N-terminal" evidence="3">
    <location>
        <begin position="285"/>
        <end position="533"/>
    </location>
</feature>
<dbReference type="InterPro" id="IPR011989">
    <property type="entry name" value="ARM-like"/>
</dbReference>
<evidence type="ECO:0000313" key="4">
    <source>
        <dbReference type="EMBL" id="URD75504.1"/>
    </source>
</evidence>
<feature type="transmembrane region" description="Helical" evidence="2">
    <location>
        <begin position="817"/>
        <end position="840"/>
    </location>
</feature>
<evidence type="ECO:0000313" key="5">
    <source>
        <dbReference type="Proteomes" id="UP001055439"/>
    </source>
</evidence>
<feature type="region of interest" description="Disordered" evidence="1">
    <location>
        <begin position="535"/>
        <end position="579"/>
    </location>
</feature>
<feature type="region of interest" description="Disordered" evidence="1">
    <location>
        <begin position="1"/>
        <end position="127"/>
    </location>
</feature>
<dbReference type="InterPro" id="IPR016024">
    <property type="entry name" value="ARM-type_fold"/>
</dbReference>
<feature type="region of interest" description="Disordered" evidence="1">
    <location>
        <begin position="200"/>
        <end position="231"/>
    </location>
</feature>
<protein>
    <recommendedName>
        <fullName evidence="3">TORTIFOLIA1/SINE1-2 N-terminal domain-containing protein</fullName>
    </recommendedName>
</protein>
<accession>A0A9E7EDZ1</accession>
<reference evidence="4" key="1">
    <citation type="submission" date="2022-05" db="EMBL/GenBank/DDBJ databases">
        <title>The Musa troglodytarum L. genome provides insights into the mechanism of non-climacteric behaviour and enrichment of carotenoids.</title>
        <authorList>
            <person name="Wang J."/>
        </authorList>
    </citation>
    <scope>NUCLEOTIDE SEQUENCE</scope>
    <source>
        <tissue evidence="4">Leaf</tissue>
    </source>
</reference>
<feature type="compositionally biased region" description="Basic and acidic residues" evidence="1">
    <location>
        <begin position="725"/>
        <end position="740"/>
    </location>
</feature>
<dbReference type="GO" id="GO:0005874">
    <property type="term" value="C:microtubule"/>
    <property type="evidence" value="ECO:0007669"/>
    <property type="project" value="InterPro"/>
</dbReference>
<sequence length="852" mass="93704">MHLNRSDPQNPDHPQEKEKTRTRTRLSTTKPRTRKKEVRAQIGAERARRGKGRKGRSEKQEKASIGSRKRGRARGLTSDRGSRRITRPSPRREFRGRGRWGKGFRGRRGGRQGGGIGSRSGVAEEERRESRSVALWRRAQCHTNVIFSDICSSLASEFCISQSIQMAFFHGHHHAICTPRNITYAKEDYLAEHHDSIAVTSKGKSPVSLSPVSLSTSPASSHRSDNRRRKKGSQIYQLLKPGMEPPYCHLLFCDPRFMGRSLSPMLRQELANLDKDADSRRSAMTALKSYAKDLDSKHIPSGERTISLYEVLARVHGRNIVPQIDSIMSTIMRTLSSSGGSSALHQACSRVVPAIARHGIDPSTPDDEKTRIVRSLCKPLSDALMGSHVSAAAGAALCLKALVESGNWTSAPDEMVNEVCLRVAVALEEKATQTSAHMSLAMALAKHSGLVAEAYSRSLVRSGLQILAAGAAASNSQKRLSAIQMINFLMKCVDPRSISSEVFKIVDVMEKCQADDKMALVRSAASEALQTAKALSTQRGSKLETGSSPVVNSNFRRRNQRSPRHAREHLGSVCSPESHTVDSSIKNDVFADSPVSVGQSSCSIDSSRHASRRLWSRDACSVDVSLKDGLFLKRMDFEQVSEGKPSDSDEERPEAFSGFAPANDTEVAGDTTPSPQRPVSQLRIDDIKIYTTPRKLIRSLQNLTELDTENTKNQSIALPVGQSPHEVEWKPNGAFDKDRQPQNLNSKAEQRCLEDVEWLGKMNHHKDAEPAQDGTESVSSTGDVPESSICKVSDGADHEDKNSVVVKSGNRIRYATTAALGLIWGAFMVLLATVFSSVWLDNDELVFDMVPT</sequence>
<feature type="region of interest" description="Disordered" evidence="1">
    <location>
        <begin position="766"/>
        <end position="795"/>
    </location>
</feature>
<evidence type="ECO:0000256" key="2">
    <source>
        <dbReference type="SAM" id="Phobius"/>
    </source>
</evidence>
<dbReference type="Proteomes" id="UP001055439">
    <property type="component" value="Chromosome 1"/>
</dbReference>
<dbReference type="SUPFAM" id="SSF48371">
    <property type="entry name" value="ARM repeat"/>
    <property type="match status" value="1"/>
</dbReference>
<dbReference type="Pfam" id="PF24714">
    <property type="entry name" value="TOR1L1_N"/>
    <property type="match status" value="1"/>
</dbReference>
<dbReference type="AlphaFoldDB" id="A0A9E7EDZ1"/>
<feature type="compositionally biased region" description="Low complexity" evidence="1">
    <location>
        <begin position="205"/>
        <end position="221"/>
    </location>
</feature>
<keyword evidence="2" id="KW-1133">Transmembrane helix</keyword>
<feature type="compositionally biased region" description="Polar residues" evidence="1">
    <location>
        <begin position="535"/>
        <end position="554"/>
    </location>
</feature>
<dbReference type="InterPro" id="IPR033337">
    <property type="entry name" value="TORTIFOLIA1/SINE1-2"/>
</dbReference>
<organism evidence="4 5">
    <name type="scientific">Musa troglodytarum</name>
    <name type="common">fe'i banana</name>
    <dbReference type="NCBI Taxonomy" id="320322"/>
    <lineage>
        <taxon>Eukaryota</taxon>
        <taxon>Viridiplantae</taxon>
        <taxon>Streptophyta</taxon>
        <taxon>Embryophyta</taxon>
        <taxon>Tracheophyta</taxon>
        <taxon>Spermatophyta</taxon>
        <taxon>Magnoliopsida</taxon>
        <taxon>Liliopsida</taxon>
        <taxon>Zingiberales</taxon>
        <taxon>Musaceae</taxon>
        <taxon>Musa</taxon>
    </lineage>
</organism>
<dbReference type="OrthoDB" id="760191at2759"/>
<dbReference type="Gene3D" id="1.25.10.10">
    <property type="entry name" value="Leucine-rich Repeat Variant"/>
    <property type="match status" value="1"/>
</dbReference>
<keyword evidence="5" id="KW-1185">Reference proteome</keyword>
<evidence type="ECO:0000259" key="3">
    <source>
        <dbReference type="Pfam" id="PF24714"/>
    </source>
</evidence>
<dbReference type="EMBL" id="CP097502">
    <property type="protein sequence ID" value="URD75504.1"/>
    <property type="molecule type" value="Genomic_DNA"/>
</dbReference>
<name>A0A9E7EDZ1_9LILI</name>
<dbReference type="PANTHER" id="PTHR31355:SF4">
    <property type="entry name" value="TOG DOMAIN-CONTAINING PROTEIN"/>
    <property type="match status" value="1"/>
</dbReference>
<dbReference type="GO" id="GO:0008017">
    <property type="term" value="F:microtubule binding"/>
    <property type="evidence" value="ECO:0007669"/>
    <property type="project" value="InterPro"/>
</dbReference>
<gene>
    <name evidence="4" type="ORF">MUK42_25490</name>
</gene>
<dbReference type="PANTHER" id="PTHR31355">
    <property type="entry name" value="MICROTUBULE-ASSOCIATED PROTEIN TORTIFOLIA1"/>
    <property type="match status" value="1"/>
</dbReference>
<dbReference type="InterPro" id="IPR057600">
    <property type="entry name" value="TORTIFOLIA1/SINE1-2_N"/>
</dbReference>
<proteinExistence type="predicted"/>
<feature type="compositionally biased region" description="Basic residues" evidence="1">
    <location>
        <begin position="555"/>
        <end position="567"/>
    </location>
</feature>
<feature type="compositionally biased region" description="Basic residues" evidence="1">
    <location>
        <begin position="97"/>
        <end position="110"/>
    </location>
</feature>
<feature type="region of interest" description="Disordered" evidence="1">
    <location>
        <begin position="724"/>
        <end position="746"/>
    </location>
</feature>
<evidence type="ECO:0000256" key="1">
    <source>
        <dbReference type="SAM" id="MobiDB-lite"/>
    </source>
</evidence>